<dbReference type="PANTHER" id="PTHR43822:SF2">
    <property type="entry name" value="HOMOACONITASE, MITOCHONDRIAL"/>
    <property type="match status" value="1"/>
</dbReference>
<sequence length="184" mass="20199">MLLVSQPLTMEEFCYIFQQNVKDSLPQTLAQKIIAKAAQIEEARIGEIEIGLVDLAMIHDSGGPRRVGPILERLGVGVWDPEKLVVITDHYVPTFDADSEAILKLTRSWVQEQGVTRFHDEEGICHVVLPENGHLRPGMFVVGGDSHSTTGGAFGCYMFGIGATEMAGVLATGKIWIRVPETIR</sequence>
<dbReference type="InterPro" id="IPR001030">
    <property type="entry name" value="Acoase/IPM_deHydtase_lsu_aba"/>
</dbReference>
<keyword evidence="4" id="KW-0456">Lyase</keyword>
<protein>
    <recommendedName>
        <fullName evidence="5">Aconitase/3-isopropylmalate dehydratase large subunit alpha/beta/alpha domain-containing protein</fullName>
    </recommendedName>
</protein>
<keyword evidence="3" id="KW-0411">Iron-sulfur</keyword>
<dbReference type="GO" id="GO:0043436">
    <property type="term" value="P:oxoacid metabolic process"/>
    <property type="evidence" value="ECO:0007669"/>
    <property type="project" value="UniProtKB-ARBA"/>
</dbReference>
<accession>A0A382BQG6</accession>
<dbReference type="PRINTS" id="PR00415">
    <property type="entry name" value="ACONITASE"/>
</dbReference>
<keyword evidence="2" id="KW-0408">Iron</keyword>
<evidence type="ECO:0000256" key="1">
    <source>
        <dbReference type="ARBA" id="ARBA00022723"/>
    </source>
</evidence>
<dbReference type="Gene3D" id="3.30.499.10">
    <property type="entry name" value="Aconitase, domain 3"/>
    <property type="match status" value="1"/>
</dbReference>
<dbReference type="GO" id="GO:0051536">
    <property type="term" value="F:iron-sulfur cluster binding"/>
    <property type="evidence" value="ECO:0007669"/>
    <property type="project" value="UniProtKB-KW"/>
</dbReference>
<evidence type="ECO:0000259" key="5">
    <source>
        <dbReference type="Pfam" id="PF00330"/>
    </source>
</evidence>
<gene>
    <name evidence="6" type="ORF">METZ01_LOCUS168930</name>
</gene>
<evidence type="ECO:0000313" key="6">
    <source>
        <dbReference type="EMBL" id="SVB16076.1"/>
    </source>
</evidence>
<dbReference type="InterPro" id="IPR036008">
    <property type="entry name" value="Aconitase_4Fe-4S_dom"/>
</dbReference>
<evidence type="ECO:0000256" key="3">
    <source>
        <dbReference type="ARBA" id="ARBA00023014"/>
    </source>
</evidence>
<dbReference type="SUPFAM" id="SSF53732">
    <property type="entry name" value="Aconitase iron-sulfur domain"/>
    <property type="match status" value="1"/>
</dbReference>
<dbReference type="GO" id="GO:0016829">
    <property type="term" value="F:lyase activity"/>
    <property type="evidence" value="ECO:0007669"/>
    <property type="project" value="UniProtKB-KW"/>
</dbReference>
<dbReference type="PANTHER" id="PTHR43822">
    <property type="entry name" value="HOMOACONITASE, MITOCHONDRIAL-RELATED"/>
    <property type="match status" value="1"/>
</dbReference>
<dbReference type="EMBL" id="UINC01030910">
    <property type="protein sequence ID" value="SVB16076.1"/>
    <property type="molecule type" value="Genomic_DNA"/>
</dbReference>
<dbReference type="GO" id="GO:0046872">
    <property type="term" value="F:metal ion binding"/>
    <property type="evidence" value="ECO:0007669"/>
    <property type="project" value="UniProtKB-KW"/>
</dbReference>
<proteinExistence type="predicted"/>
<organism evidence="6">
    <name type="scientific">marine metagenome</name>
    <dbReference type="NCBI Taxonomy" id="408172"/>
    <lineage>
        <taxon>unclassified sequences</taxon>
        <taxon>metagenomes</taxon>
        <taxon>ecological metagenomes</taxon>
    </lineage>
</organism>
<keyword evidence="1" id="KW-0479">Metal-binding</keyword>
<dbReference type="InterPro" id="IPR050067">
    <property type="entry name" value="IPM_dehydratase_rel_enz"/>
</dbReference>
<name>A0A382BQG6_9ZZZZ</name>
<dbReference type="AlphaFoldDB" id="A0A382BQG6"/>
<evidence type="ECO:0000256" key="2">
    <source>
        <dbReference type="ARBA" id="ARBA00023004"/>
    </source>
</evidence>
<feature type="non-terminal residue" evidence="6">
    <location>
        <position position="184"/>
    </location>
</feature>
<dbReference type="InterPro" id="IPR015931">
    <property type="entry name" value="Acnase/IPM_dHydase_lsu_aba_1/3"/>
</dbReference>
<feature type="domain" description="Aconitase/3-isopropylmalate dehydratase large subunit alpha/beta/alpha" evidence="5">
    <location>
        <begin position="49"/>
        <end position="184"/>
    </location>
</feature>
<evidence type="ECO:0000256" key="4">
    <source>
        <dbReference type="ARBA" id="ARBA00023239"/>
    </source>
</evidence>
<dbReference type="Pfam" id="PF00330">
    <property type="entry name" value="Aconitase"/>
    <property type="match status" value="1"/>
</dbReference>
<reference evidence="6" key="1">
    <citation type="submission" date="2018-05" db="EMBL/GenBank/DDBJ databases">
        <authorList>
            <person name="Lanie J.A."/>
            <person name="Ng W.-L."/>
            <person name="Kazmierczak K.M."/>
            <person name="Andrzejewski T.M."/>
            <person name="Davidsen T.M."/>
            <person name="Wayne K.J."/>
            <person name="Tettelin H."/>
            <person name="Glass J.I."/>
            <person name="Rusch D."/>
            <person name="Podicherti R."/>
            <person name="Tsui H.-C.T."/>
            <person name="Winkler M.E."/>
        </authorList>
    </citation>
    <scope>NUCLEOTIDE SEQUENCE</scope>
</reference>